<organism evidence="14 15">
    <name type="scientific">Stegastes partitus</name>
    <name type="common">bicolor damselfish</name>
    <dbReference type="NCBI Taxonomy" id="144197"/>
    <lineage>
        <taxon>Eukaryota</taxon>
        <taxon>Metazoa</taxon>
        <taxon>Chordata</taxon>
        <taxon>Craniata</taxon>
        <taxon>Vertebrata</taxon>
        <taxon>Euteleostomi</taxon>
        <taxon>Actinopterygii</taxon>
        <taxon>Neopterygii</taxon>
        <taxon>Teleostei</taxon>
        <taxon>Neoteleostei</taxon>
        <taxon>Acanthomorphata</taxon>
        <taxon>Ovalentaria</taxon>
        <taxon>Pomacentridae</taxon>
        <taxon>Stegastes</taxon>
    </lineage>
</organism>
<dbReference type="SUPFAM" id="SSF57667">
    <property type="entry name" value="beta-beta-alpha zinc fingers"/>
    <property type="match status" value="2"/>
</dbReference>
<dbReference type="InterPro" id="IPR050331">
    <property type="entry name" value="Zinc_finger"/>
</dbReference>
<dbReference type="GO" id="GO:0008270">
    <property type="term" value="F:zinc ion binding"/>
    <property type="evidence" value="ECO:0007669"/>
    <property type="project" value="UniProtKB-KW"/>
</dbReference>
<evidence type="ECO:0000256" key="12">
    <source>
        <dbReference type="SAM" id="MobiDB-lite"/>
    </source>
</evidence>
<feature type="domain" description="C2H2-type" evidence="13">
    <location>
        <begin position="230"/>
        <end position="257"/>
    </location>
</feature>
<feature type="domain" description="C2H2-type" evidence="13">
    <location>
        <begin position="258"/>
        <end position="285"/>
    </location>
</feature>
<dbReference type="Gene3D" id="3.30.160.60">
    <property type="entry name" value="Classic Zinc Finger"/>
    <property type="match status" value="3"/>
</dbReference>
<dbReference type="GO" id="GO:0003677">
    <property type="term" value="F:DNA binding"/>
    <property type="evidence" value="ECO:0007669"/>
    <property type="project" value="UniProtKB-KW"/>
</dbReference>
<feature type="compositionally biased region" description="Basic and acidic residues" evidence="12">
    <location>
        <begin position="183"/>
        <end position="207"/>
    </location>
</feature>
<gene>
    <name evidence="15" type="primary">LOC103362160</name>
</gene>
<reference evidence="15" key="1">
    <citation type="submission" date="2025-08" db="UniProtKB">
        <authorList>
            <consortium name="RefSeq"/>
        </authorList>
    </citation>
    <scope>IDENTIFICATION</scope>
</reference>
<evidence type="ECO:0000256" key="1">
    <source>
        <dbReference type="ARBA" id="ARBA00004123"/>
    </source>
</evidence>
<evidence type="ECO:0000256" key="10">
    <source>
        <dbReference type="ARBA" id="ARBA00023242"/>
    </source>
</evidence>
<dbReference type="PROSITE" id="PS00028">
    <property type="entry name" value="ZINC_FINGER_C2H2_1"/>
    <property type="match status" value="3"/>
</dbReference>
<keyword evidence="7" id="KW-0805">Transcription regulation</keyword>
<comment type="subcellular location">
    <subcellularLocation>
        <location evidence="1">Nucleus</location>
    </subcellularLocation>
</comment>
<dbReference type="RefSeq" id="XP_008286666.1">
    <property type="nucleotide sequence ID" value="XM_008288444.1"/>
</dbReference>
<dbReference type="PANTHER" id="PTHR16515">
    <property type="entry name" value="PR DOMAIN ZINC FINGER PROTEIN"/>
    <property type="match status" value="1"/>
</dbReference>
<dbReference type="GeneID" id="103362160"/>
<feature type="domain" description="C2H2-type" evidence="13">
    <location>
        <begin position="286"/>
        <end position="313"/>
    </location>
</feature>
<evidence type="ECO:0000313" key="14">
    <source>
        <dbReference type="Proteomes" id="UP000694891"/>
    </source>
</evidence>
<feature type="region of interest" description="Disordered" evidence="12">
    <location>
        <begin position="126"/>
        <end position="207"/>
    </location>
</feature>
<dbReference type="AlphaFoldDB" id="A0A9Y4KCE1"/>
<accession>A0A9Y4KCE1</accession>
<dbReference type="GO" id="GO:0010468">
    <property type="term" value="P:regulation of gene expression"/>
    <property type="evidence" value="ECO:0007669"/>
    <property type="project" value="TreeGrafter"/>
</dbReference>
<dbReference type="InterPro" id="IPR013087">
    <property type="entry name" value="Znf_C2H2_type"/>
</dbReference>
<evidence type="ECO:0000256" key="9">
    <source>
        <dbReference type="ARBA" id="ARBA00023163"/>
    </source>
</evidence>
<dbReference type="GO" id="GO:0005634">
    <property type="term" value="C:nucleus"/>
    <property type="evidence" value="ECO:0007669"/>
    <property type="project" value="UniProtKB-SubCell"/>
</dbReference>
<evidence type="ECO:0000256" key="5">
    <source>
        <dbReference type="ARBA" id="ARBA00022771"/>
    </source>
</evidence>
<protein>
    <submittedName>
        <fullName evidence="15">Myeloid zinc finger 1-like</fullName>
    </submittedName>
</protein>
<evidence type="ECO:0000256" key="3">
    <source>
        <dbReference type="ARBA" id="ARBA00022723"/>
    </source>
</evidence>
<keyword evidence="5 11" id="KW-0863">Zinc-finger</keyword>
<keyword evidence="6" id="KW-0862">Zinc</keyword>
<evidence type="ECO:0000313" key="15">
    <source>
        <dbReference type="RefSeq" id="XP_008286666.1"/>
    </source>
</evidence>
<dbReference type="PROSITE" id="PS50157">
    <property type="entry name" value="ZINC_FINGER_C2H2_2"/>
    <property type="match status" value="3"/>
</dbReference>
<dbReference type="FunFam" id="3.30.160.60:FF:000100">
    <property type="entry name" value="Zinc finger 45-like"/>
    <property type="match status" value="1"/>
</dbReference>
<dbReference type="FunFam" id="3.30.160.60:FF:001480">
    <property type="entry name" value="Si:cabz01071911.3"/>
    <property type="match status" value="1"/>
</dbReference>
<evidence type="ECO:0000259" key="13">
    <source>
        <dbReference type="PROSITE" id="PS50157"/>
    </source>
</evidence>
<evidence type="ECO:0000256" key="8">
    <source>
        <dbReference type="ARBA" id="ARBA00023125"/>
    </source>
</evidence>
<keyword evidence="10" id="KW-0539">Nucleus</keyword>
<dbReference type="FunFam" id="3.30.160.60:FF:000322">
    <property type="entry name" value="GDNF-inducible zinc finger protein 1"/>
    <property type="match status" value="1"/>
</dbReference>
<proteinExistence type="inferred from homology"/>
<dbReference type="SMART" id="SM00355">
    <property type="entry name" value="ZnF_C2H2"/>
    <property type="match status" value="3"/>
</dbReference>
<keyword evidence="9" id="KW-0804">Transcription</keyword>
<name>A0A9Y4KCE1_9TELE</name>
<evidence type="ECO:0000256" key="2">
    <source>
        <dbReference type="ARBA" id="ARBA00006991"/>
    </source>
</evidence>
<keyword evidence="3" id="KW-0479">Metal-binding</keyword>
<dbReference type="InterPro" id="IPR036236">
    <property type="entry name" value="Znf_C2H2_sf"/>
</dbReference>
<evidence type="ECO:0000256" key="11">
    <source>
        <dbReference type="PROSITE-ProRule" id="PRU00042"/>
    </source>
</evidence>
<evidence type="ECO:0000256" key="4">
    <source>
        <dbReference type="ARBA" id="ARBA00022737"/>
    </source>
</evidence>
<evidence type="ECO:0000256" key="7">
    <source>
        <dbReference type="ARBA" id="ARBA00023015"/>
    </source>
</evidence>
<sequence>MSRLQSLKLFIHQRLAATVEEVIGHLERTLTEYEDQMECRHCRLLAPVSDPQHSRKTTEIQQLVIKDELCSEQQQWTSSLNQDNPVCQHIKDEEPDFWPGLEPEQLQMLYEDEVPSVPFTAVSVKHTDPEEEAQSSQLHHRRTEENPESPGCGSAQQIKTEEDCGGPPPGQVLLSGLQCPSESDDRTSRSAEAETEDRGDGWREMRKPQTPVNISTTKAPVNDVGGHKMFGCSKCGKRFGQKHHLQTHMRCHTGEKPFSCSLCGKRFTQKGNMTQHLAVHTREKPCSCPVCGERFAQKGNLTQHMTVHTREKLCW</sequence>
<keyword evidence="8" id="KW-0238">DNA-binding</keyword>
<dbReference type="Proteomes" id="UP000694891">
    <property type="component" value="Unplaced"/>
</dbReference>
<keyword evidence="4" id="KW-0677">Repeat</keyword>
<dbReference type="PANTHER" id="PTHR16515:SF55">
    <property type="entry name" value="C2H2-TYPE DOMAIN-CONTAINING PROTEIN"/>
    <property type="match status" value="1"/>
</dbReference>
<comment type="similarity">
    <text evidence="2">Belongs to the krueppel C2H2-type zinc-finger protein family.</text>
</comment>
<dbReference type="Pfam" id="PF00096">
    <property type="entry name" value="zf-C2H2"/>
    <property type="match status" value="3"/>
</dbReference>
<evidence type="ECO:0000256" key="6">
    <source>
        <dbReference type="ARBA" id="ARBA00022833"/>
    </source>
</evidence>
<keyword evidence="14" id="KW-1185">Reference proteome</keyword>